<feature type="compositionally biased region" description="Pro residues" evidence="1">
    <location>
        <begin position="530"/>
        <end position="539"/>
    </location>
</feature>
<evidence type="ECO:0000313" key="5">
    <source>
        <dbReference type="Proteomes" id="UP001614264"/>
    </source>
</evidence>
<dbReference type="InterPro" id="IPR011047">
    <property type="entry name" value="Quinoprotein_ADH-like_sf"/>
</dbReference>
<keyword evidence="2" id="KW-0812">Transmembrane</keyword>
<keyword evidence="2" id="KW-1133">Transmembrane helix</keyword>
<dbReference type="EMBL" id="JBITPR010000008">
    <property type="protein sequence ID" value="MFI7869293.1"/>
    <property type="molecule type" value="Genomic_DNA"/>
</dbReference>
<accession>A0ABW8B318</accession>
<comment type="caution">
    <text evidence="4">The sequence shown here is derived from an EMBL/GenBank/DDBJ whole genome shotgun (WGS) entry which is preliminary data.</text>
</comment>
<feature type="region of interest" description="Disordered" evidence="1">
    <location>
        <begin position="205"/>
        <end position="275"/>
    </location>
</feature>
<feature type="domain" description="Pyrrolo-quinoline quinone repeat" evidence="3">
    <location>
        <begin position="338"/>
        <end position="461"/>
    </location>
</feature>
<dbReference type="Proteomes" id="UP001614264">
    <property type="component" value="Unassembled WGS sequence"/>
</dbReference>
<dbReference type="RefSeq" id="WP_399590680.1">
    <property type="nucleotide sequence ID" value="NZ_JBITPR010000008.1"/>
</dbReference>
<feature type="transmembrane region" description="Helical" evidence="2">
    <location>
        <begin position="29"/>
        <end position="48"/>
    </location>
</feature>
<evidence type="ECO:0000256" key="1">
    <source>
        <dbReference type="SAM" id="MobiDB-lite"/>
    </source>
</evidence>
<dbReference type="InterPro" id="IPR002372">
    <property type="entry name" value="PQQ_rpt_dom"/>
</dbReference>
<reference evidence="4 5" key="1">
    <citation type="submission" date="2024-07" db="EMBL/GenBank/DDBJ databases">
        <title>Whole genome sequencing of Prodigiosin pigment-producing Streptomyces salinarius isolated from rhizosphere soil of Arachis hypogaea.</title>
        <authorList>
            <person name="Vidhya A."/>
            <person name="Ramya S."/>
        </authorList>
    </citation>
    <scope>NUCLEOTIDE SEQUENCE [LARGE SCALE GENOMIC DNA]</scope>
    <source>
        <strain evidence="4 5">VRMG2420</strain>
    </source>
</reference>
<dbReference type="InterPro" id="IPR015943">
    <property type="entry name" value="WD40/YVTN_repeat-like_dom_sf"/>
</dbReference>
<feature type="transmembrane region" description="Helical" evidence="2">
    <location>
        <begin position="115"/>
        <end position="135"/>
    </location>
</feature>
<feature type="transmembrane region" description="Helical" evidence="2">
    <location>
        <begin position="173"/>
        <end position="193"/>
    </location>
</feature>
<gene>
    <name evidence="4" type="ORF">AB4829_01640</name>
</gene>
<name>A0ABW8B318_9ACTN</name>
<feature type="transmembrane region" description="Helical" evidence="2">
    <location>
        <begin position="284"/>
        <end position="304"/>
    </location>
</feature>
<feature type="compositionally biased region" description="Gly residues" evidence="1">
    <location>
        <begin position="210"/>
        <end position="223"/>
    </location>
</feature>
<feature type="transmembrane region" description="Helical" evidence="2">
    <location>
        <begin position="147"/>
        <end position="167"/>
    </location>
</feature>
<evidence type="ECO:0000313" key="4">
    <source>
        <dbReference type="EMBL" id="MFI7869293.1"/>
    </source>
</evidence>
<proteinExistence type="predicted"/>
<feature type="compositionally biased region" description="Pro residues" evidence="1">
    <location>
        <begin position="248"/>
        <end position="275"/>
    </location>
</feature>
<dbReference type="PANTHER" id="PTHR48125:SF10">
    <property type="entry name" value="OS12G0136300 PROTEIN"/>
    <property type="match status" value="1"/>
</dbReference>
<feature type="compositionally biased region" description="Pro residues" evidence="1">
    <location>
        <begin position="224"/>
        <end position="240"/>
    </location>
</feature>
<feature type="transmembrane region" description="Helical" evidence="2">
    <location>
        <begin position="82"/>
        <end position="103"/>
    </location>
</feature>
<dbReference type="Gene3D" id="2.130.10.10">
    <property type="entry name" value="YVTN repeat-like/Quinoprotein amine dehydrogenase"/>
    <property type="match status" value="1"/>
</dbReference>
<keyword evidence="5" id="KW-1185">Reference proteome</keyword>
<organism evidence="4 5">
    <name type="scientific">Streptomyces salinarius</name>
    <dbReference type="NCBI Taxonomy" id="2762598"/>
    <lineage>
        <taxon>Bacteria</taxon>
        <taxon>Bacillati</taxon>
        <taxon>Actinomycetota</taxon>
        <taxon>Actinomycetes</taxon>
        <taxon>Kitasatosporales</taxon>
        <taxon>Streptomycetaceae</taxon>
        <taxon>Streptomyces</taxon>
    </lineage>
</organism>
<evidence type="ECO:0000256" key="2">
    <source>
        <dbReference type="SAM" id="Phobius"/>
    </source>
</evidence>
<dbReference type="PANTHER" id="PTHR48125">
    <property type="entry name" value="LP07818P1"/>
    <property type="match status" value="1"/>
</dbReference>
<dbReference type="SUPFAM" id="SSF50998">
    <property type="entry name" value="Quinoprotein alcohol dehydrogenase-like"/>
    <property type="match status" value="1"/>
</dbReference>
<dbReference type="Pfam" id="PF13360">
    <property type="entry name" value="PQQ_2"/>
    <property type="match status" value="1"/>
</dbReference>
<sequence>MSKPSVLGVMLGAPLTAGGAHYGAVQGPAGFVAALVGAVLLTAGVLGYRRVLVLRRRLRSLMPAAQRSPVAHLPSARRAATLAAYVNGVLVLLGLGGAGWLLYTGASWGAYDNSFGFAALVMGALLPFALGLAAASTVPELLRVVPAGARMGQALYGVFVCVASLMIAKGDGLLPRLVGAVIAVLALGAIALLGRCFRVMGGAAPRQGSGSPGAGQPGPGQPGFGPPGPGQPGFGPPGPGQPGFGQPAPAPGFGPPTSPPGGPHGPAPYGPPAPPAPRAGRGGLVLVLVLVLVAVLGGGGLYAVKEAGLLDGDDSTTTDVAESPRAPAYGVGGERRARWATGAPAPEGTAPEYLVGGDEDVVVHVTGTLVTGYDVATGKKLWDVEDRSGDFRTCAVSPTAVGHVVAVLMRRGDQGPCGFLVAVDVRRGKQLWSKGILGEGSGAGMGTATVRVTANSVVSGTQTAPVVLDARSGDVRWTGADQPDEDGEARSLRGLEVAGNSLVASYGDGLGGSTALRRFDLRSGRVTARPSPPKAPETPSPKDVLSVLSVEPLVVSLGDDTNADRFYFSRVGDAWKPLRTDAVEGVSARSGPQEGMVTDGLFVKAFTTDDRSLDVGFDTVVAAFDLESGALRWQHALHRDAGQVVLLPGTVGGAVRAVASDHDTGDQLYAFPLEDGGPVRGGRLTVDASLSGAPSGLNDLTGAVVQGERLIVRSQVDGTLVAFPFPSKA</sequence>
<keyword evidence="2" id="KW-0472">Membrane</keyword>
<protein>
    <submittedName>
        <fullName evidence="4">PQQ-binding-like beta-propeller repeat protein</fullName>
    </submittedName>
</protein>
<feature type="region of interest" description="Disordered" evidence="1">
    <location>
        <begin position="522"/>
        <end position="542"/>
    </location>
</feature>
<evidence type="ECO:0000259" key="3">
    <source>
        <dbReference type="Pfam" id="PF13360"/>
    </source>
</evidence>